<dbReference type="OrthoDB" id="9941272at2"/>
<dbReference type="HOGENOM" id="CLU_2383362_0_0_4"/>
<sequence>MNKTEMDEAFRKFENKYGIPPVYPMIDGDKLGAFIITFKSHDSFMITAESPDVDIQDAASMLDPDNVKEAAKDIRALQKMCSPIETNAVPPTLH</sequence>
<name>C3X990_OXAFO</name>
<proteinExistence type="predicted"/>
<gene>
    <name evidence="1" type="ORF">OFBG_00794</name>
</gene>
<dbReference type="STRING" id="847.BRW83_1422"/>
<organism evidence="1 2">
    <name type="scientific">Oxalobacter formigenes OXCC13</name>
    <dbReference type="NCBI Taxonomy" id="556269"/>
    <lineage>
        <taxon>Bacteria</taxon>
        <taxon>Pseudomonadati</taxon>
        <taxon>Pseudomonadota</taxon>
        <taxon>Betaproteobacteria</taxon>
        <taxon>Burkholderiales</taxon>
        <taxon>Oxalobacteraceae</taxon>
        <taxon>Oxalobacter</taxon>
    </lineage>
</organism>
<dbReference type="Proteomes" id="UP000005089">
    <property type="component" value="Unassembled WGS sequence"/>
</dbReference>
<dbReference type="RefSeq" id="WP_005880498.1">
    <property type="nucleotide sequence ID" value="NZ_CP019430.1"/>
</dbReference>
<accession>C3X990</accession>
<dbReference type="GeneID" id="77135293"/>
<reference evidence="1 2" key="1">
    <citation type="submission" date="2009-02" db="EMBL/GenBank/DDBJ databases">
        <title>The Genome Sequence of Oxalobacter formigenes OXCC13.</title>
        <authorList>
            <consortium name="The Broad Institute Genome Sequencing Platform"/>
            <person name="Ward D."/>
            <person name="Young S.K."/>
            <person name="Kodira C.D."/>
            <person name="Zeng Q."/>
            <person name="Koehrsen M."/>
            <person name="Alvarado L."/>
            <person name="Berlin A."/>
            <person name="Borenstein D."/>
            <person name="Chen Z."/>
            <person name="Engels R."/>
            <person name="Freedman E."/>
            <person name="Gellesch M."/>
            <person name="Goldberg J."/>
            <person name="Griggs A."/>
            <person name="Gujja S."/>
            <person name="Heiman D."/>
            <person name="Hepburn T."/>
            <person name="Howarth C."/>
            <person name="Jen D."/>
            <person name="Larson L."/>
            <person name="Lewis B."/>
            <person name="Mehta T."/>
            <person name="Park D."/>
            <person name="Pearson M."/>
            <person name="Roberts A."/>
            <person name="Saif S."/>
            <person name="Shea T."/>
            <person name="Shenoy N."/>
            <person name="Sisk P."/>
            <person name="Stolte C."/>
            <person name="Sykes S."/>
            <person name="Walk T."/>
            <person name="White J."/>
            <person name="Yandava C."/>
            <person name="Allison M.J."/>
            <person name="Lander E."/>
            <person name="Nusbaum C."/>
            <person name="Galagan J."/>
            <person name="Birren B."/>
        </authorList>
    </citation>
    <scope>NUCLEOTIDE SEQUENCE [LARGE SCALE GENOMIC DNA]</scope>
    <source>
        <strain evidence="1 2">OXCC13</strain>
    </source>
</reference>
<dbReference type="EMBL" id="GG658170">
    <property type="protein sequence ID" value="EEO29766.1"/>
    <property type="molecule type" value="Genomic_DNA"/>
</dbReference>
<evidence type="ECO:0000313" key="2">
    <source>
        <dbReference type="Proteomes" id="UP000005089"/>
    </source>
</evidence>
<protein>
    <submittedName>
        <fullName evidence="1">Uncharacterized protein</fullName>
    </submittedName>
</protein>
<evidence type="ECO:0000313" key="1">
    <source>
        <dbReference type="EMBL" id="EEO29766.1"/>
    </source>
</evidence>
<keyword evidence="2" id="KW-1185">Reference proteome</keyword>
<dbReference type="AlphaFoldDB" id="C3X990"/>